<evidence type="ECO:0000256" key="2">
    <source>
        <dbReference type="ARBA" id="ARBA00022475"/>
    </source>
</evidence>
<evidence type="ECO:0000256" key="1">
    <source>
        <dbReference type="ARBA" id="ARBA00004651"/>
    </source>
</evidence>
<dbReference type="SUPFAM" id="SSF81342">
    <property type="entry name" value="Transmembrane di-heme cytochromes"/>
    <property type="match status" value="1"/>
</dbReference>
<dbReference type="Proteomes" id="UP000199323">
    <property type="component" value="Unassembled WGS sequence"/>
</dbReference>
<name>A0A1I2JRH6_9ACTN</name>
<evidence type="ECO:0000313" key="10">
    <source>
        <dbReference type="Proteomes" id="UP000199323"/>
    </source>
</evidence>
<dbReference type="Pfam" id="PF01292">
    <property type="entry name" value="Ni_hydr_CYTB"/>
    <property type="match status" value="1"/>
</dbReference>
<dbReference type="GO" id="GO:0036397">
    <property type="term" value="F:formate dehydrogenase (quinone) activity"/>
    <property type="evidence" value="ECO:0007669"/>
    <property type="project" value="TreeGrafter"/>
</dbReference>
<evidence type="ECO:0000256" key="4">
    <source>
        <dbReference type="ARBA" id="ARBA00022989"/>
    </source>
</evidence>
<dbReference type="GO" id="GO:0009055">
    <property type="term" value="F:electron transfer activity"/>
    <property type="evidence" value="ECO:0007669"/>
    <property type="project" value="InterPro"/>
</dbReference>
<evidence type="ECO:0000256" key="5">
    <source>
        <dbReference type="ARBA" id="ARBA00023136"/>
    </source>
</evidence>
<dbReference type="Gene3D" id="1.20.950.20">
    <property type="entry name" value="Transmembrane di-heme cytochromes, Chain C"/>
    <property type="match status" value="1"/>
</dbReference>
<dbReference type="PANTHER" id="PTHR30074:SF6">
    <property type="entry name" value="FORMATE DEHYDROGENASE GAMMA SUBUNIT"/>
    <property type="match status" value="1"/>
</dbReference>
<feature type="transmembrane region" description="Helical" evidence="7">
    <location>
        <begin position="174"/>
        <end position="191"/>
    </location>
</feature>
<dbReference type="STRING" id="380248.SAMN05216251_11975"/>
<keyword evidence="3 7" id="KW-0812">Transmembrane</keyword>
<dbReference type="InterPro" id="IPR011577">
    <property type="entry name" value="Cyt_b561_bac/Ni-Hgenase"/>
</dbReference>
<dbReference type="GO" id="GO:0022904">
    <property type="term" value="P:respiratory electron transport chain"/>
    <property type="evidence" value="ECO:0007669"/>
    <property type="project" value="InterPro"/>
</dbReference>
<evidence type="ECO:0000256" key="3">
    <source>
        <dbReference type="ARBA" id="ARBA00022692"/>
    </source>
</evidence>
<evidence type="ECO:0000259" key="8">
    <source>
        <dbReference type="Pfam" id="PF01292"/>
    </source>
</evidence>
<dbReference type="GO" id="GO:0015944">
    <property type="term" value="P:formate oxidation"/>
    <property type="evidence" value="ECO:0007669"/>
    <property type="project" value="TreeGrafter"/>
</dbReference>
<dbReference type="GO" id="GO:0009061">
    <property type="term" value="P:anaerobic respiration"/>
    <property type="evidence" value="ECO:0007669"/>
    <property type="project" value="TreeGrafter"/>
</dbReference>
<gene>
    <name evidence="9" type="ORF">SAMN05216251_11975</name>
</gene>
<dbReference type="InterPro" id="IPR016174">
    <property type="entry name" value="Di-haem_cyt_TM"/>
</dbReference>
<keyword evidence="4 7" id="KW-1133">Transmembrane helix</keyword>
<evidence type="ECO:0000313" key="9">
    <source>
        <dbReference type="EMBL" id="SFF56758.1"/>
    </source>
</evidence>
<dbReference type="EMBL" id="FONG01000019">
    <property type="protein sequence ID" value="SFF56758.1"/>
    <property type="molecule type" value="Genomic_DNA"/>
</dbReference>
<feature type="domain" description="Cytochrome b561 bacterial/Ni-hydrogenase" evidence="8">
    <location>
        <begin position="29"/>
        <end position="190"/>
    </location>
</feature>
<feature type="region of interest" description="Disordered" evidence="6">
    <location>
        <begin position="219"/>
        <end position="245"/>
    </location>
</feature>
<feature type="transmembrane region" description="Helical" evidence="7">
    <location>
        <begin position="40"/>
        <end position="58"/>
    </location>
</feature>
<keyword evidence="5 7" id="KW-0472">Membrane</keyword>
<dbReference type="AlphaFoldDB" id="A0A1I2JRH6"/>
<dbReference type="GO" id="GO:0009326">
    <property type="term" value="C:formate dehydrogenase complex"/>
    <property type="evidence" value="ECO:0007669"/>
    <property type="project" value="TreeGrafter"/>
</dbReference>
<sequence length="245" mass="27770">MTWTDGSASRTAAMMTRLHESRAVTGLRRFTRAETWVHRSLAWLMGVCVGTAACLYFPPLSEIVGRRRQVVTLHEWSGIALPVPVLLGLASRAFREDAGRLGRFFPHDRRWLGVALRARRREASLAGKFNAGQKLFAAFSVGAVLVMIGTGLIMWFPRLTPLFWRTGATFVHDWLALFMAAVITGHVWFASKDPEARRGLRTGYVPRWWIKEEHPLWRPESEAPRKTAAGRHRTAPDDDRARERG</sequence>
<protein>
    <submittedName>
        <fullName evidence="9">Formate dehydrogenase subunit gamma</fullName>
    </submittedName>
</protein>
<accession>A0A1I2JRH6</accession>
<dbReference type="PANTHER" id="PTHR30074">
    <property type="entry name" value="FORMATE DEHYDROGENASE, NITRATE-INDUCIBLE, CYTOCHROME B556 FDN SUBUNIT"/>
    <property type="match status" value="1"/>
</dbReference>
<proteinExistence type="predicted"/>
<dbReference type="OrthoDB" id="3681708at2"/>
<reference evidence="10" key="1">
    <citation type="submission" date="2016-10" db="EMBL/GenBank/DDBJ databases">
        <authorList>
            <person name="Varghese N."/>
            <person name="Submissions S."/>
        </authorList>
    </citation>
    <scope>NUCLEOTIDE SEQUENCE [LARGE SCALE GENOMIC DNA]</scope>
    <source>
        <strain evidence="10">CGMCC 4.3510</strain>
    </source>
</reference>
<feature type="transmembrane region" description="Helical" evidence="7">
    <location>
        <begin position="135"/>
        <end position="154"/>
    </location>
</feature>
<keyword evidence="2" id="KW-1003">Cell membrane</keyword>
<keyword evidence="10" id="KW-1185">Reference proteome</keyword>
<dbReference type="InterPro" id="IPR051817">
    <property type="entry name" value="FDH_cytochrome_b556_subunit"/>
</dbReference>
<comment type="subcellular location">
    <subcellularLocation>
        <location evidence="1">Cell membrane</location>
        <topology evidence="1">Multi-pass membrane protein</topology>
    </subcellularLocation>
</comment>
<organism evidence="9 10">
    <name type="scientific">Actinacidiphila alni</name>
    <dbReference type="NCBI Taxonomy" id="380248"/>
    <lineage>
        <taxon>Bacteria</taxon>
        <taxon>Bacillati</taxon>
        <taxon>Actinomycetota</taxon>
        <taxon>Actinomycetes</taxon>
        <taxon>Kitasatosporales</taxon>
        <taxon>Streptomycetaceae</taxon>
        <taxon>Actinacidiphila</taxon>
    </lineage>
</organism>
<evidence type="ECO:0000256" key="6">
    <source>
        <dbReference type="SAM" id="MobiDB-lite"/>
    </source>
</evidence>
<dbReference type="GO" id="GO:0005886">
    <property type="term" value="C:plasma membrane"/>
    <property type="evidence" value="ECO:0007669"/>
    <property type="project" value="UniProtKB-SubCell"/>
</dbReference>
<evidence type="ECO:0000256" key="7">
    <source>
        <dbReference type="SAM" id="Phobius"/>
    </source>
</evidence>
<feature type="compositionally biased region" description="Basic and acidic residues" evidence="6">
    <location>
        <begin position="234"/>
        <end position="245"/>
    </location>
</feature>